<feature type="domain" description="ABC-type uncharacterised transport system" evidence="8">
    <location>
        <begin position="587"/>
        <end position="876"/>
    </location>
</feature>
<evidence type="ECO:0000259" key="8">
    <source>
        <dbReference type="Pfam" id="PF09822"/>
    </source>
</evidence>
<keyword evidence="2" id="KW-1003">Cell membrane</keyword>
<dbReference type="KEGG" id="cjap:GWK36_05815"/>
<gene>
    <name evidence="10" type="ORF">GWK36_05815</name>
</gene>
<dbReference type="GO" id="GO:0140359">
    <property type="term" value="F:ABC-type transporter activity"/>
    <property type="evidence" value="ECO:0007669"/>
    <property type="project" value="InterPro"/>
</dbReference>
<proteinExistence type="predicted"/>
<keyword evidence="5 7" id="KW-0472">Membrane</keyword>
<feature type="transmembrane region" description="Helical" evidence="7">
    <location>
        <begin position="160"/>
        <end position="178"/>
    </location>
</feature>
<feature type="transmembrane region" description="Helical" evidence="7">
    <location>
        <begin position="252"/>
        <end position="270"/>
    </location>
</feature>
<name>A0A6G7VCR2_9GAMM</name>
<dbReference type="AlphaFoldDB" id="A0A6G7VCR2"/>
<feature type="transmembrane region" description="Helical" evidence="7">
    <location>
        <begin position="56"/>
        <end position="74"/>
    </location>
</feature>
<feature type="transmembrane region" description="Helical" evidence="7">
    <location>
        <begin position="95"/>
        <end position="113"/>
    </location>
</feature>
<accession>A0A6G7VCR2</accession>
<feature type="region of interest" description="Disordered" evidence="6">
    <location>
        <begin position="812"/>
        <end position="852"/>
    </location>
</feature>
<keyword evidence="3 7" id="KW-0812">Transmembrane</keyword>
<dbReference type="Proteomes" id="UP000502699">
    <property type="component" value="Chromosome"/>
</dbReference>
<dbReference type="PANTHER" id="PTHR30294">
    <property type="entry name" value="MEMBRANE COMPONENT OF ABC TRANSPORTER YHHJ-RELATED"/>
    <property type="match status" value="1"/>
</dbReference>
<evidence type="ECO:0000256" key="5">
    <source>
        <dbReference type="ARBA" id="ARBA00023136"/>
    </source>
</evidence>
<dbReference type="RefSeq" id="WP_166270342.1">
    <property type="nucleotide sequence ID" value="NZ_CP048029.1"/>
</dbReference>
<feature type="region of interest" description="Disordered" evidence="6">
    <location>
        <begin position="767"/>
        <end position="787"/>
    </location>
</feature>
<evidence type="ECO:0000256" key="2">
    <source>
        <dbReference type="ARBA" id="ARBA00022475"/>
    </source>
</evidence>
<feature type="domain" description="DUF7088" evidence="9">
    <location>
        <begin position="283"/>
        <end position="386"/>
    </location>
</feature>
<comment type="subcellular location">
    <subcellularLocation>
        <location evidence="1">Cell membrane</location>
        <topology evidence="1">Multi-pass membrane protein</topology>
    </subcellularLocation>
</comment>
<keyword evidence="4 7" id="KW-1133">Transmembrane helix</keyword>
<evidence type="ECO:0000259" key="9">
    <source>
        <dbReference type="Pfam" id="PF23357"/>
    </source>
</evidence>
<evidence type="ECO:0000256" key="4">
    <source>
        <dbReference type="ARBA" id="ARBA00022989"/>
    </source>
</evidence>
<sequence length="971" mass="107121">MPEILAVARRELWSFFGSPVAYIFIGAFLAISLFVFFWVDAFFARNIADARPLFEWMPVLLIFLCAALTMRLWSEERRAGTIEVLFTLPVPTYQLVLGKFLAAWALVAVALALTLPLPLTVSWLGPLDWGPVIGAYLAALLLAAAYVSIGLFVSARTDNPLVALIGTTLIGAAFYAIGSPALTSFVGHDTGEVLRLLGSGARFDSITRGVIDLRDLYYYLSLTGVFLALTIYSLERLGWAEPEANPRHHRRWGLVTGMAIANLIAANLWLQGIAGARLDLTEGRQYSLSEATRTYLGQLQEPLLIRGYFSAQTHPLLAPLIPQLRDLLKEYQIAGGDRVRVEIVNPQDSPELEREAGELYGIQPVAFQTASKYQASVVNSYFDILIKYGDQYETLGFRDLIEVKVRGEMDLDVRLRHPEYDITRSIRKVLQGYQGGGDPFARLTKPVTLRAFVSASDRLPEPLSQLRVELESLLAELKGRAHGRFDFEIQDPGAGDGSLAKTIRERYGFEPLITSLVDPTPFYFYLVLEDGTRSLPVPLPESLDRSGLNRAMEATIKRFAPGVLRTIALYTPQPEAGLFGMGGTVDDYNLLRQVLEDGFNVRATDLASGQVPEEADLLLVVDPEGLDDKQRFAIDQFLMQGGTVVIATSSFDLKLAGGAISARKRPTGLEDWLAQQGLTLEPRLVLDPRNTPFPIPVQRNVGGFVIREIQTLDYPYFPDIRGEGLNADHLVTAGLGQITLNWVSPIGVDQAKTANRRVTPLIQSSPDAWTSESEDMQPDFAAHGPLGFARGSDRGRKLLAVAVEGRFESAFAGKPSPLLEQQDQPKDTPEEEGAEPAKDEGDKGKRSPKISRVIDSSPESARLILIGSASFLSDTAISLANEAMQTRYFKPFELIQNAIDWSLEDPALLSLRGRGQFGRLLDPVGRETRLFLETLNYLLAAAGLILVYWLYRRARAQRARYHAAILGVGGQ</sequence>
<feature type="transmembrane region" description="Helical" evidence="7">
    <location>
        <begin position="216"/>
        <end position="232"/>
    </location>
</feature>
<evidence type="ECO:0000313" key="10">
    <source>
        <dbReference type="EMBL" id="QIK37577.1"/>
    </source>
</evidence>
<evidence type="ECO:0000313" key="11">
    <source>
        <dbReference type="Proteomes" id="UP000502699"/>
    </source>
</evidence>
<dbReference type="Pfam" id="PF23357">
    <property type="entry name" value="DUF7088"/>
    <property type="match status" value="1"/>
</dbReference>
<feature type="compositionally biased region" description="Basic and acidic residues" evidence="6">
    <location>
        <begin position="835"/>
        <end position="845"/>
    </location>
</feature>
<evidence type="ECO:0000256" key="7">
    <source>
        <dbReference type="SAM" id="Phobius"/>
    </source>
</evidence>
<reference evidence="11" key="1">
    <citation type="submission" date="2020-01" db="EMBL/GenBank/DDBJ databases">
        <title>Caldichromatium gen. nov., sp. nov., a thermophilic purple sulfur bacterium member of the family Chromatiaceae isolated from Nakabusa hot spring, Japan.</title>
        <authorList>
            <person name="Saini M.K."/>
            <person name="Hanada S."/>
            <person name="Tank M."/>
        </authorList>
    </citation>
    <scope>NUCLEOTIDE SEQUENCE [LARGE SCALE GENOMIC DNA]</scope>
    <source>
        <strain evidence="11">No.7</strain>
    </source>
</reference>
<protein>
    <submittedName>
        <fullName evidence="10">ABC transporter permease subunit</fullName>
    </submittedName>
</protein>
<dbReference type="PANTHER" id="PTHR30294:SF29">
    <property type="entry name" value="MULTIDRUG ABC TRANSPORTER PERMEASE YBHS-RELATED"/>
    <property type="match status" value="1"/>
</dbReference>
<evidence type="ECO:0000256" key="3">
    <source>
        <dbReference type="ARBA" id="ARBA00022692"/>
    </source>
</evidence>
<dbReference type="InterPro" id="IPR019196">
    <property type="entry name" value="ABC_transp_unknown"/>
</dbReference>
<feature type="transmembrane region" description="Helical" evidence="7">
    <location>
        <begin position="934"/>
        <end position="951"/>
    </location>
</feature>
<dbReference type="Pfam" id="PF12679">
    <property type="entry name" value="ABC2_membrane_2"/>
    <property type="match status" value="1"/>
</dbReference>
<feature type="transmembrane region" description="Helical" evidence="7">
    <location>
        <begin position="12"/>
        <end position="36"/>
    </location>
</feature>
<evidence type="ECO:0000256" key="6">
    <source>
        <dbReference type="SAM" id="MobiDB-lite"/>
    </source>
</evidence>
<evidence type="ECO:0000256" key="1">
    <source>
        <dbReference type="ARBA" id="ARBA00004651"/>
    </source>
</evidence>
<organism evidence="10 11">
    <name type="scientific">Caldichromatium japonicum</name>
    <dbReference type="NCBI Taxonomy" id="2699430"/>
    <lineage>
        <taxon>Bacteria</taxon>
        <taxon>Pseudomonadati</taxon>
        <taxon>Pseudomonadota</taxon>
        <taxon>Gammaproteobacteria</taxon>
        <taxon>Chromatiales</taxon>
        <taxon>Chromatiaceae</taxon>
        <taxon>Caldichromatium</taxon>
    </lineage>
</organism>
<dbReference type="InterPro" id="IPR051449">
    <property type="entry name" value="ABC-2_transporter_component"/>
</dbReference>
<keyword evidence="11" id="KW-1185">Reference proteome</keyword>
<dbReference type="InterPro" id="IPR055396">
    <property type="entry name" value="DUF7088"/>
</dbReference>
<dbReference type="Pfam" id="PF09822">
    <property type="entry name" value="ABC_transp_aux"/>
    <property type="match status" value="1"/>
</dbReference>
<dbReference type="GO" id="GO:0005886">
    <property type="term" value="C:plasma membrane"/>
    <property type="evidence" value="ECO:0007669"/>
    <property type="project" value="UniProtKB-SubCell"/>
</dbReference>
<feature type="transmembrane region" description="Helical" evidence="7">
    <location>
        <begin position="133"/>
        <end position="153"/>
    </location>
</feature>
<dbReference type="EMBL" id="CP048029">
    <property type="protein sequence ID" value="QIK37577.1"/>
    <property type="molecule type" value="Genomic_DNA"/>
</dbReference>